<dbReference type="InterPro" id="IPR035976">
    <property type="entry name" value="Sushi/SCR/CCP_sf"/>
</dbReference>
<dbReference type="SMART" id="SM00034">
    <property type="entry name" value="CLECT"/>
    <property type="match status" value="1"/>
</dbReference>
<evidence type="ECO:0000259" key="4">
    <source>
        <dbReference type="PROSITE" id="PS50041"/>
    </source>
</evidence>
<dbReference type="Pfam" id="PF00059">
    <property type="entry name" value="Lectin_C"/>
    <property type="match status" value="1"/>
</dbReference>
<evidence type="ECO:0000313" key="7">
    <source>
        <dbReference type="Proteomes" id="UP000828390"/>
    </source>
</evidence>
<dbReference type="SMART" id="SM00032">
    <property type="entry name" value="CCP"/>
    <property type="match status" value="1"/>
</dbReference>
<keyword evidence="3" id="KW-0768">Sushi</keyword>
<dbReference type="AlphaFoldDB" id="A0A9D4L5I1"/>
<feature type="domain" description="C-type lectin" evidence="4">
    <location>
        <begin position="101"/>
        <end position="210"/>
    </location>
</feature>
<comment type="caution">
    <text evidence="3">Lacks conserved residue(s) required for the propagation of feature annotation.</text>
</comment>
<dbReference type="Gene3D" id="2.10.70.10">
    <property type="entry name" value="Complement Module, domain 1"/>
    <property type="match status" value="1"/>
</dbReference>
<name>A0A9D4L5I1_DREPO</name>
<keyword evidence="7" id="KW-1185">Reference proteome</keyword>
<dbReference type="Proteomes" id="UP000828390">
    <property type="component" value="Unassembled WGS sequence"/>
</dbReference>
<evidence type="ECO:0008006" key="8">
    <source>
        <dbReference type="Google" id="ProtNLM"/>
    </source>
</evidence>
<comment type="caution">
    <text evidence="6">The sequence shown here is derived from an EMBL/GenBank/DDBJ whole genome shotgun (WGS) entry which is preliminary data.</text>
</comment>
<dbReference type="PROSITE" id="PS50923">
    <property type="entry name" value="SUSHI"/>
    <property type="match status" value="1"/>
</dbReference>
<evidence type="ECO:0000259" key="5">
    <source>
        <dbReference type="PROSITE" id="PS50923"/>
    </source>
</evidence>
<feature type="domain" description="Sushi" evidence="5">
    <location>
        <begin position="36"/>
        <end position="92"/>
    </location>
</feature>
<proteinExistence type="predicted"/>
<dbReference type="Gene3D" id="3.10.100.10">
    <property type="entry name" value="Mannose-Binding Protein A, subunit A"/>
    <property type="match status" value="1"/>
</dbReference>
<dbReference type="PROSITE" id="PS50041">
    <property type="entry name" value="C_TYPE_LECTIN_2"/>
    <property type="match status" value="1"/>
</dbReference>
<dbReference type="InterPro" id="IPR016187">
    <property type="entry name" value="CTDL_fold"/>
</dbReference>
<keyword evidence="2" id="KW-1015">Disulfide bond</keyword>
<dbReference type="EMBL" id="JAIWYP010000003">
    <property type="protein sequence ID" value="KAH3852188.1"/>
    <property type="molecule type" value="Genomic_DNA"/>
</dbReference>
<evidence type="ECO:0000256" key="3">
    <source>
        <dbReference type="PROSITE-ProRule" id="PRU00302"/>
    </source>
</evidence>
<reference evidence="6" key="1">
    <citation type="journal article" date="2019" name="bioRxiv">
        <title>The Genome of the Zebra Mussel, Dreissena polymorpha: A Resource for Invasive Species Research.</title>
        <authorList>
            <person name="McCartney M.A."/>
            <person name="Auch B."/>
            <person name="Kono T."/>
            <person name="Mallez S."/>
            <person name="Zhang Y."/>
            <person name="Obille A."/>
            <person name="Becker A."/>
            <person name="Abrahante J.E."/>
            <person name="Garbe J."/>
            <person name="Badalamenti J.P."/>
            <person name="Herman A."/>
            <person name="Mangelson H."/>
            <person name="Liachko I."/>
            <person name="Sullivan S."/>
            <person name="Sone E.D."/>
            <person name="Koren S."/>
            <person name="Silverstein K.A.T."/>
            <person name="Beckman K.B."/>
            <person name="Gohl D.M."/>
        </authorList>
    </citation>
    <scope>NUCLEOTIDE SEQUENCE</scope>
    <source>
        <strain evidence="6">Duluth1</strain>
        <tissue evidence="6">Whole animal</tissue>
    </source>
</reference>
<gene>
    <name evidence="6" type="ORF">DPMN_094687</name>
</gene>
<keyword evidence="1" id="KW-0732">Signal</keyword>
<evidence type="ECO:0000313" key="6">
    <source>
        <dbReference type="EMBL" id="KAH3852188.1"/>
    </source>
</evidence>
<dbReference type="SUPFAM" id="SSF57535">
    <property type="entry name" value="Complement control module/SCR domain"/>
    <property type="match status" value="1"/>
</dbReference>
<protein>
    <recommendedName>
        <fullName evidence="8">Sushi domain-containing protein</fullName>
    </recommendedName>
</protein>
<evidence type="ECO:0000256" key="1">
    <source>
        <dbReference type="ARBA" id="ARBA00022729"/>
    </source>
</evidence>
<reference evidence="6" key="2">
    <citation type="submission" date="2020-11" db="EMBL/GenBank/DDBJ databases">
        <authorList>
            <person name="McCartney M.A."/>
            <person name="Auch B."/>
            <person name="Kono T."/>
            <person name="Mallez S."/>
            <person name="Becker A."/>
            <person name="Gohl D.M."/>
            <person name="Silverstein K.A.T."/>
            <person name="Koren S."/>
            <person name="Bechman K.B."/>
            <person name="Herman A."/>
            <person name="Abrahante J.E."/>
            <person name="Garbe J."/>
        </authorList>
    </citation>
    <scope>NUCLEOTIDE SEQUENCE</scope>
    <source>
        <strain evidence="6">Duluth1</strain>
        <tissue evidence="6">Whole animal</tissue>
    </source>
</reference>
<organism evidence="6 7">
    <name type="scientific">Dreissena polymorpha</name>
    <name type="common">Zebra mussel</name>
    <name type="synonym">Mytilus polymorpha</name>
    <dbReference type="NCBI Taxonomy" id="45954"/>
    <lineage>
        <taxon>Eukaryota</taxon>
        <taxon>Metazoa</taxon>
        <taxon>Spiralia</taxon>
        <taxon>Lophotrochozoa</taxon>
        <taxon>Mollusca</taxon>
        <taxon>Bivalvia</taxon>
        <taxon>Autobranchia</taxon>
        <taxon>Heteroconchia</taxon>
        <taxon>Euheterodonta</taxon>
        <taxon>Imparidentia</taxon>
        <taxon>Neoheterodontei</taxon>
        <taxon>Myida</taxon>
        <taxon>Dreissenoidea</taxon>
        <taxon>Dreissenidae</taxon>
        <taxon>Dreissena</taxon>
    </lineage>
</organism>
<evidence type="ECO:0000256" key="2">
    <source>
        <dbReference type="ARBA" id="ARBA00023157"/>
    </source>
</evidence>
<dbReference type="InterPro" id="IPR016186">
    <property type="entry name" value="C-type_lectin-like/link_sf"/>
</dbReference>
<sequence>MTAWGKTQSTQGDFAVIYKGNFTGMDFADVKLEDLKECDEFFTVANGTVLGNMNREGNRKQVVCNKGFIIKNGSDISQCKNGTWTPKPTCVPECESGWRKHGDACYLFVQSLTSADEANITCANSGAKLLTIPTKDDTDFISTSDITETMIWTGLRMKDNVWQDMFTNQVASYLIYCDGVTHKCVFIKWSSARVHLNCYSCTMGASTACKKPFGI</sequence>
<accession>A0A9D4L5I1</accession>
<dbReference type="SUPFAM" id="SSF56436">
    <property type="entry name" value="C-type lectin-like"/>
    <property type="match status" value="1"/>
</dbReference>
<dbReference type="InterPro" id="IPR001304">
    <property type="entry name" value="C-type_lectin-like"/>
</dbReference>
<dbReference type="InterPro" id="IPR000436">
    <property type="entry name" value="Sushi_SCR_CCP_dom"/>
</dbReference>